<evidence type="ECO:0000313" key="2">
    <source>
        <dbReference type="Proteomes" id="UP000327157"/>
    </source>
</evidence>
<comment type="caution">
    <text evidence="1">The sequence shown here is derived from an EMBL/GenBank/DDBJ whole genome shotgun (WGS) entry which is preliminary data.</text>
</comment>
<dbReference type="Proteomes" id="UP000327157">
    <property type="component" value="Unassembled WGS sequence"/>
</dbReference>
<sequence>MAFPSILICTRDLRLRFGILVLRVQRFETAILNIGGYDFIILRLRFLVVNTLKTNIVLLRRAYVGEAFLHLRTELEVPRWLFGSKRKASPLAVTN</sequence>
<protein>
    <submittedName>
        <fullName evidence="1">Uncharacterized protein</fullName>
    </submittedName>
</protein>
<accession>A0A5N5I473</accession>
<reference evidence="1 2" key="1">
    <citation type="submission" date="2019-09" db="EMBL/GenBank/DDBJ databases">
        <authorList>
            <person name="Ou C."/>
        </authorList>
    </citation>
    <scope>NUCLEOTIDE SEQUENCE [LARGE SCALE GENOMIC DNA]</scope>
    <source>
        <strain evidence="1">S2</strain>
        <tissue evidence="1">Leaf</tissue>
    </source>
</reference>
<name>A0A5N5I473_9ROSA</name>
<dbReference type="AlphaFoldDB" id="A0A5N5I473"/>
<proteinExistence type="predicted"/>
<reference evidence="1 2" key="2">
    <citation type="submission" date="2019-11" db="EMBL/GenBank/DDBJ databases">
        <title>A de novo genome assembly of a pear dwarfing rootstock.</title>
        <authorList>
            <person name="Wang F."/>
            <person name="Wang J."/>
            <person name="Li S."/>
            <person name="Zhang Y."/>
            <person name="Fang M."/>
            <person name="Ma L."/>
            <person name="Zhao Y."/>
            <person name="Jiang S."/>
        </authorList>
    </citation>
    <scope>NUCLEOTIDE SEQUENCE [LARGE SCALE GENOMIC DNA]</scope>
    <source>
        <strain evidence="1">S2</strain>
        <tissue evidence="1">Leaf</tissue>
    </source>
</reference>
<gene>
    <name evidence="1" type="ORF">D8674_036619</name>
</gene>
<organism evidence="1 2">
    <name type="scientific">Pyrus ussuriensis x Pyrus communis</name>
    <dbReference type="NCBI Taxonomy" id="2448454"/>
    <lineage>
        <taxon>Eukaryota</taxon>
        <taxon>Viridiplantae</taxon>
        <taxon>Streptophyta</taxon>
        <taxon>Embryophyta</taxon>
        <taxon>Tracheophyta</taxon>
        <taxon>Spermatophyta</taxon>
        <taxon>Magnoliopsida</taxon>
        <taxon>eudicotyledons</taxon>
        <taxon>Gunneridae</taxon>
        <taxon>Pentapetalae</taxon>
        <taxon>rosids</taxon>
        <taxon>fabids</taxon>
        <taxon>Rosales</taxon>
        <taxon>Rosaceae</taxon>
        <taxon>Amygdaloideae</taxon>
        <taxon>Maleae</taxon>
        <taxon>Pyrus</taxon>
    </lineage>
</organism>
<dbReference type="EMBL" id="SMOL01000109">
    <property type="protein sequence ID" value="KAB2633977.1"/>
    <property type="molecule type" value="Genomic_DNA"/>
</dbReference>
<evidence type="ECO:0000313" key="1">
    <source>
        <dbReference type="EMBL" id="KAB2633977.1"/>
    </source>
</evidence>
<keyword evidence="2" id="KW-1185">Reference proteome</keyword>